<dbReference type="EMBL" id="JADIMM010000078">
    <property type="protein sequence ID" value="MBO8457783.1"/>
    <property type="molecule type" value="Genomic_DNA"/>
</dbReference>
<sequence>MTEEQWEYFVGFRERFRDKCREFLQRGEKLLLKELQEKIQALGNTPYYPVENSVVYNRNLDKVKKESRIDYVLVGDNPGKNEQLEVNSSYLVGLSGKIGEGFFKKNPGLKTDFRDNIIILNKTPIHSPKTKDLRDLIRLSNGELLPLLNGSQIWMAEETFLLAQKLDCPVWIIGYSELKPKGVFSKYGEKITELAGKEPCVGVFLFQHFSMNRFTIDLNAYMEKNPGLSLTEALIALGTGHRKDVLGW</sequence>
<name>A0A9D9HQ59_9SPIR</name>
<dbReference type="AlphaFoldDB" id="A0A9D9HQ59"/>
<gene>
    <name evidence="1" type="ORF">IAA81_06105</name>
</gene>
<organism evidence="1 2">
    <name type="scientific">Candidatus Gallitreponema excrementavium</name>
    <dbReference type="NCBI Taxonomy" id="2840840"/>
    <lineage>
        <taxon>Bacteria</taxon>
        <taxon>Pseudomonadati</taxon>
        <taxon>Spirochaetota</taxon>
        <taxon>Spirochaetia</taxon>
        <taxon>Spirochaetales</taxon>
        <taxon>Candidatus Gallitreponema</taxon>
    </lineage>
</organism>
<evidence type="ECO:0008006" key="3">
    <source>
        <dbReference type="Google" id="ProtNLM"/>
    </source>
</evidence>
<evidence type="ECO:0000313" key="1">
    <source>
        <dbReference type="EMBL" id="MBO8457783.1"/>
    </source>
</evidence>
<evidence type="ECO:0000313" key="2">
    <source>
        <dbReference type="Proteomes" id="UP000823638"/>
    </source>
</evidence>
<proteinExistence type="predicted"/>
<reference evidence="1" key="2">
    <citation type="journal article" date="2021" name="PeerJ">
        <title>Extensive microbial diversity within the chicken gut microbiome revealed by metagenomics and culture.</title>
        <authorList>
            <person name="Gilroy R."/>
            <person name="Ravi A."/>
            <person name="Getino M."/>
            <person name="Pursley I."/>
            <person name="Horton D.L."/>
            <person name="Alikhan N.F."/>
            <person name="Baker D."/>
            <person name="Gharbi K."/>
            <person name="Hall N."/>
            <person name="Watson M."/>
            <person name="Adriaenssens E.M."/>
            <person name="Foster-Nyarko E."/>
            <person name="Jarju S."/>
            <person name="Secka A."/>
            <person name="Antonio M."/>
            <person name="Oren A."/>
            <person name="Chaudhuri R.R."/>
            <person name="La Ragione R."/>
            <person name="Hildebrand F."/>
            <person name="Pallen M.J."/>
        </authorList>
    </citation>
    <scope>NUCLEOTIDE SEQUENCE</scope>
    <source>
        <strain evidence="1">10532</strain>
    </source>
</reference>
<protein>
    <recommendedName>
        <fullName evidence="3">Uracil-DNA glycosylase-like domain-containing protein</fullName>
    </recommendedName>
</protein>
<accession>A0A9D9HQ59</accession>
<reference evidence="1" key="1">
    <citation type="submission" date="2020-10" db="EMBL/GenBank/DDBJ databases">
        <authorList>
            <person name="Gilroy R."/>
        </authorList>
    </citation>
    <scope>NUCLEOTIDE SEQUENCE</scope>
    <source>
        <strain evidence="1">10532</strain>
    </source>
</reference>
<dbReference type="Proteomes" id="UP000823638">
    <property type="component" value="Unassembled WGS sequence"/>
</dbReference>
<comment type="caution">
    <text evidence="1">The sequence shown here is derived from an EMBL/GenBank/DDBJ whole genome shotgun (WGS) entry which is preliminary data.</text>
</comment>